<dbReference type="InterPro" id="IPR015994">
    <property type="entry name" value="PEPCK_ATP_CS"/>
</dbReference>
<dbReference type="Pfam" id="PF01293">
    <property type="entry name" value="PEPCK_ATP"/>
    <property type="match status" value="1"/>
</dbReference>
<dbReference type="InterPro" id="IPR013035">
    <property type="entry name" value="PEP_carboxykinase_C"/>
</dbReference>
<comment type="cofactor">
    <cofactor evidence="10">
        <name>Mn(2+)</name>
        <dbReference type="ChEBI" id="CHEBI:29035"/>
    </cofactor>
    <text evidence="10">Binds 1 Mn(2+) ion per subunit.</text>
</comment>
<proteinExistence type="inferred from homology"/>
<evidence type="ECO:0000256" key="6">
    <source>
        <dbReference type="ARBA" id="ARBA00022793"/>
    </source>
</evidence>
<keyword evidence="6 10" id="KW-0210">Decarboxylase</keyword>
<feature type="binding site" evidence="10">
    <location>
        <position position="220"/>
    </location>
    <ligand>
        <name>ATP</name>
        <dbReference type="ChEBI" id="CHEBI:30616"/>
    </ligand>
</feature>
<comment type="subcellular location">
    <subcellularLocation>
        <location evidence="10">Cytoplasm</location>
    </subcellularLocation>
</comment>
<dbReference type="Proteomes" id="UP001254165">
    <property type="component" value="Unassembled WGS sequence"/>
</dbReference>
<dbReference type="PIRSF" id="PIRSF006294">
    <property type="entry name" value="PEP_crbxkin"/>
    <property type="match status" value="1"/>
</dbReference>
<dbReference type="InterPro" id="IPR001272">
    <property type="entry name" value="PEP_carboxykinase_ATP"/>
</dbReference>
<feature type="binding site" evidence="10">
    <location>
        <position position="323"/>
    </location>
    <ligand>
        <name>ATP</name>
        <dbReference type="ChEBI" id="CHEBI:30616"/>
    </ligand>
</feature>
<dbReference type="EC" id="4.1.1.49" evidence="3 10"/>
<dbReference type="Gene3D" id="2.170.8.10">
    <property type="entry name" value="Phosphoenolpyruvate Carboxykinase, domain 2"/>
    <property type="match status" value="1"/>
</dbReference>
<feature type="binding site" evidence="10">
    <location>
        <position position="201"/>
    </location>
    <ligand>
        <name>ATP</name>
        <dbReference type="ChEBI" id="CHEBI:30616"/>
    </ligand>
</feature>
<dbReference type="GO" id="GO:0004612">
    <property type="term" value="F:phosphoenolpyruvate carboxykinase (ATP) activity"/>
    <property type="evidence" value="ECO:0007669"/>
    <property type="project" value="UniProtKB-EC"/>
</dbReference>
<dbReference type="NCBIfam" id="NF006820">
    <property type="entry name" value="PRK09344.1-2"/>
    <property type="match status" value="1"/>
</dbReference>
<keyword evidence="8 10" id="KW-0456">Lyase</keyword>
<feature type="binding site" evidence="10">
    <location>
        <position position="323"/>
    </location>
    <ligand>
        <name>substrate</name>
    </ligand>
</feature>
<dbReference type="PROSITE" id="PS00532">
    <property type="entry name" value="PEPCK_ATP"/>
    <property type="match status" value="1"/>
</dbReference>
<keyword evidence="5 10" id="KW-0547">Nucleotide-binding</keyword>
<comment type="pathway">
    <text evidence="1 10">Carbohydrate biosynthesis; gluconeogenesis.</text>
</comment>
<evidence type="ECO:0000256" key="7">
    <source>
        <dbReference type="ARBA" id="ARBA00022840"/>
    </source>
</evidence>
<evidence type="ECO:0000256" key="5">
    <source>
        <dbReference type="ARBA" id="ARBA00022741"/>
    </source>
</evidence>
<reference evidence="11 12" key="1">
    <citation type="submission" date="2023-07" db="EMBL/GenBank/DDBJ databases">
        <title>Novel species of Thermanaerothrix with wide hydrolytic capabilities.</title>
        <authorList>
            <person name="Zayulina K.S."/>
            <person name="Podosokorskaya O.A."/>
            <person name="Elcheninov A.G."/>
        </authorList>
    </citation>
    <scope>NUCLEOTIDE SEQUENCE [LARGE SCALE GENOMIC DNA]</scope>
    <source>
        <strain evidence="11 12">4228-RoL</strain>
    </source>
</reference>
<evidence type="ECO:0000313" key="12">
    <source>
        <dbReference type="Proteomes" id="UP001254165"/>
    </source>
</evidence>
<evidence type="ECO:0000313" key="11">
    <source>
        <dbReference type="EMBL" id="MDT8897059.1"/>
    </source>
</evidence>
<evidence type="ECO:0000256" key="8">
    <source>
        <dbReference type="ARBA" id="ARBA00023239"/>
    </source>
</evidence>
<feature type="binding site" evidence="10">
    <location>
        <begin position="236"/>
        <end position="244"/>
    </location>
    <ligand>
        <name>ATP</name>
        <dbReference type="ChEBI" id="CHEBI:30616"/>
    </ligand>
</feature>
<feature type="binding site" evidence="10">
    <location>
        <begin position="443"/>
        <end position="444"/>
    </location>
    <ligand>
        <name>ATP</name>
        <dbReference type="ChEBI" id="CHEBI:30616"/>
    </ligand>
</feature>
<feature type="binding site" evidence="10">
    <location>
        <position position="195"/>
    </location>
    <ligand>
        <name>substrate</name>
    </ligand>
</feature>
<dbReference type="NCBIfam" id="NF006821">
    <property type="entry name" value="PRK09344.1-3"/>
    <property type="match status" value="1"/>
</dbReference>
<dbReference type="NCBIfam" id="TIGR00224">
    <property type="entry name" value="pckA"/>
    <property type="match status" value="1"/>
</dbReference>
<dbReference type="HAMAP" id="MF_00453">
    <property type="entry name" value="PEPCK_ATP"/>
    <property type="match status" value="1"/>
</dbReference>
<feature type="binding site" evidence="10">
    <location>
        <position position="201"/>
    </location>
    <ligand>
        <name>substrate</name>
    </ligand>
</feature>
<keyword evidence="12" id="KW-1185">Reference proteome</keyword>
<evidence type="ECO:0000256" key="3">
    <source>
        <dbReference type="ARBA" id="ARBA00012363"/>
    </source>
</evidence>
<dbReference type="Gene3D" id="3.90.228.20">
    <property type="match status" value="1"/>
</dbReference>
<dbReference type="SUPFAM" id="SSF53795">
    <property type="entry name" value="PEP carboxykinase-like"/>
    <property type="match status" value="1"/>
</dbReference>
<dbReference type="SUPFAM" id="SSF68923">
    <property type="entry name" value="PEP carboxykinase N-terminal domain"/>
    <property type="match status" value="1"/>
</dbReference>
<dbReference type="PANTHER" id="PTHR30031">
    <property type="entry name" value="PHOSPHOENOLPYRUVATE CARBOXYKINASE ATP"/>
    <property type="match status" value="1"/>
</dbReference>
<comment type="catalytic activity">
    <reaction evidence="9 10">
        <text>oxaloacetate + ATP = phosphoenolpyruvate + ADP + CO2</text>
        <dbReference type="Rhea" id="RHEA:18617"/>
        <dbReference type="ChEBI" id="CHEBI:16452"/>
        <dbReference type="ChEBI" id="CHEBI:16526"/>
        <dbReference type="ChEBI" id="CHEBI:30616"/>
        <dbReference type="ChEBI" id="CHEBI:58702"/>
        <dbReference type="ChEBI" id="CHEBI:456216"/>
        <dbReference type="EC" id="4.1.1.49"/>
    </reaction>
</comment>
<comment type="function">
    <text evidence="10">Involved in the gluconeogenesis. Catalyzes the conversion of oxaloacetate (OAA) to phosphoenolpyruvate (PEP) through direct phosphoryl transfer between the nucleoside triphosphate and OAA.</text>
</comment>
<dbReference type="Gene3D" id="3.40.449.10">
    <property type="entry name" value="Phosphoenolpyruvate Carboxykinase, domain 1"/>
    <property type="match status" value="1"/>
</dbReference>
<feature type="binding site" evidence="10">
    <location>
        <position position="257"/>
    </location>
    <ligand>
        <name>Mn(2+)</name>
        <dbReference type="ChEBI" id="CHEBI:29035"/>
    </ligand>
</feature>
<feature type="binding site" evidence="10">
    <location>
        <position position="61"/>
    </location>
    <ligand>
        <name>substrate</name>
    </ligand>
</feature>
<keyword evidence="10" id="KW-0963">Cytoplasm</keyword>
<dbReference type="PANTHER" id="PTHR30031:SF0">
    <property type="entry name" value="PHOSPHOENOLPYRUVATE CARBOXYKINASE (ATP)"/>
    <property type="match status" value="1"/>
</dbReference>
<gene>
    <name evidence="10 11" type="primary">pckA</name>
    <name evidence="11" type="ORF">QYE77_02190</name>
</gene>
<evidence type="ECO:0000256" key="2">
    <source>
        <dbReference type="ARBA" id="ARBA00006052"/>
    </source>
</evidence>
<sequence>MKNSTQTVIRRNLERQGIYNPGEIHWNYPTARLIEEIIRNKEGWLSHYGAVVVHTGKHTGRAPKDKFIVAHSDHDEFWWGPINTPMPPQAFERLYRKITTFFQLRPLYIQDLWLGNHPTHRVSVRIITETAWHSLFARNLFIHKDILSTPHPDPDFTLIHAPSFRANPVEDGTRSETVIAIDFQQRLILIGGTAYAGEIKKAMFTVMNYLLPQKNVLPMHCSANVGPEGDVALFFGLSGTGKTTLSSDPNRYLIGDDEHGWSEDGIFNFEGGCYAKTIHLNAQLEPLIWSAVHRFGTVLENVVLNYDSRLVDFEADTITENTRAAYPLEFIPHALTEGRGDHPQHIFFLSADAFGVLPPLARLTPDQALYYFLTGYTAKLAGTETGLGREPQATFSACFGAPFLPLHPMIYARMLRDKIQRHNTRVWLINTGWTGGPYGVGSRIPLPYTRAMVRAVLSNAMENTAYYQDPIFGLWVPETCPGVPSEILHPRQTWADPNVYDRQALLLAEQFHTNFEKITKDSPVAIPHR</sequence>
<dbReference type="InterPro" id="IPR008210">
    <property type="entry name" value="PEP_carboxykinase_N"/>
</dbReference>
<dbReference type="CDD" id="cd00484">
    <property type="entry name" value="PEPCK_ATP"/>
    <property type="match status" value="1"/>
</dbReference>
<keyword evidence="10" id="KW-0479">Metal-binding</keyword>
<comment type="caution">
    <text evidence="11">The sequence shown here is derived from an EMBL/GenBank/DDBJ whole genome shotgun (WGS) entry which is preliminary data.</text>
</comment>
<dbReference type="RefSeq" id="WP_315623709.1">
    <property type="nucleotide sequence ID" value="NZ_JAUHMF010000001.1"/>
</dbReference>
<keyword evidence="4 10" id="KW-0312">Gluconeogenesis</keyword>
<keyword evidence="10" id="KW-0464">Manganese</keyword>
<evidence type="ECO:0000256" key="1">
    <source>
        <dbReference type="ARBA" id="ARBA00004742"/>
    </source>
</evidence>
<keyword evidence="7 10" id="KW-0067">ATP-binding</keyword>
<evidence type="ECO:0000256" key="4">
    <source>
        <dbReference type="ARBA" id="ARBA00022432"/>
    </source>
</evidence>
<name>A0ABU3NJM4_9CHLR</name>
<feature type="binding site" evidence="10">
    <location>
        <position position="285"/>
    </location>
    <ligand>
        <name>ATP</name>
        <dbReference type="ChEBI" id="CHEBI:30616"/>
    </ligand>
</feature>
<feature type="binding site" evidence="10">
    <location>
        <position position="449"/>
    </location>
    <ligand>
        <name>ATP</name>
        <dbReference type="ChEBI" id="CHEBI:30616"/>
    </ligand>
</feature>
<organism evidence="11 12">
    <name type="scientific">Thermanaerothrix solaris</name>
    <dbReference type="NCBI Taxonomy" id="3058434"/>
    <lineage>
        <taxon>Bacteria</taxon>
        <taxon>Bacillati</taxon>
        <taxon>Chloroflexota</taxon>
        <taxon>Anaerolineae</taxon>
        <taxon>Anaerolineales</taxon>
        <taxon>Anaerolineaceae</taxon>
        <taxon>Thermanaerothrix</taxon>
    </lineage>
</organism>
<accession>A0ABU3NJM4</accession>
<evidence type="ECO:0000256" key="10">
    <source>
        <dbReference type="HAMAP-Rule" id="MF_00453"/>
    </source>
</evidence>
<feature type="binding site" evidence="10">
    <location>
        <position position="201"/>
    </location>
    <ligand>
        <name>Mn(2+)</name>
        <dbReference type="ChEBI" id="CHEBI:29035"/>
    </ligand>
</feature>
<evidence type="ECO:0000256" key="9">
    <source>
        <dbReference type="ARBA" id="ARBA00047371"/>
    </source>
</evidence>
<protein>
    <recommendedName>
        <fullName evidence="3 10">Phosphoenolpyruvate carboxykinase (ATP)</fullName>
        <shortName evidence="10">PCK</shortName>
        <shortName evidence="10">PEP carboxykinase</shortName>
        <shortName evidence="10">PEPCK</shortName>
        <ecNumber evidence="3 10">4.1.1.49</ecNumber>
    </recommendedName>
</protein>
<dbReference type="EMBL" id="JAUHMF010000001">
    <property type="protein sequence ID" value="MDT8897059.1"/>
    <property type="molecule type" value="Genomic_DNA"/>
</dbReference>
<feature type="binding site" evidence="10">
    <location>
        <position position="220"/>
    </location>
    <ligand>
        <name>Mn(2+)</name>
        <dbReference type="ChEBI" id="CHEBI:29035"/>
    </ligand>
</feature>
<comment type="similarity">
    <text evidence="2 10">Belongs to the phosphoenolpyruvate carboxykinase (ATP) family.</text>
</comment>